<dbReference type="SUPFAM" id="SSF53448">
    <property type="entry name" value="Nucleotide-diphospho-sugar transferases"/>
    <property type="match status" value="1"/>
</dbReference>
<keyword evidence="3" id="KW-0808">Transferase</keyword>
<evidence type="ECO:0000313" key="3">
    <source>
        <dbReference type="EMBL" id="OIR05729.1"/>
    </source>
</evidence>
<evidence type="ECO:0000256" key="1">
    <source>
        <dbReference type="SAM" id="Phobius"/>
    </source>
</evidence>
<feature type="domain" description="Glycosyltransferase 2-like" evidence="2">
    <location>
        <begin position="4"/>
        <end position="125"/>
    </location>
</feature>
<dbReference type="Pfam" id="PF00535">
    <property type="entry name" value="Glycos_transf_2"/>
    <property type="match status" value="1"/>
</dbReference>
<keyword evidence="1" id="KW-1133">Transmembrane helix</keyword>
<organism evidence="3">
    <name type="scientific">mine drainage metagenome</name>
    <dbReference type="NCBI Taxonomy" id="410659"/>
    <lineage>
        <taxon>unclassified sequences</taxon>
        <taxon>metagenomes</taxon>
        <taxon>ecological metagenomes</taxon>
    </lineage>
</organism>
<comment type="caution">
    <text evidence="3">The sequence shown here is derived from an EMBL/GenBank/DDBJ whole genome shotgun (WGS) entry which is preliminary data.</text>
</comment>
<dbReference type="PANTHER" id="PTHR43179">
    <property type="entry name" value="RHAMNOSYLTRANSFERASE WBBL"/>
    <property type="match status" value="1"/>
</dbReference>
<name>A0A1J5SB01_9ZZZZ</name>
<evidence type="ECO:0000259" key="2">
    <source>
        <dbReference type="Pfam" id="PF00535"/>
    </source>
</evidence>
<dbReference type="InterPro" id="IPR029044">
    <property type="entry name" value="Nucleotide-diphossugar_trans"/>
</dbReference>
<sequence>MQLSIIIINYRSAKYIVDCIESALKCNAVNPFEWIVVDNASGDDSCSVITTKFPFVKWIDMNYNAGFARANNEGIRQSTGDVVLLLNPDTIVQNNALERCFQKFISTNDVACGVQLLNPDGKPQISGNFFMKGGINHLLALPYWGSFLRWIAFAIKTKKPNVLVANSEEKVDWISGAFLMVKKSAIEKAGMMDEDFFLYAEEIEWCSRLSKIGELRIYGDIKMVHLLGETIKDATQTDDKTYFNFFDKKGLQLLVSNHVRIRKQFGVFWFFVQLLNCSFGVPVFFICSITDHLIHLQNPFKDWKRIKGLAKNIFEVWKLTPTILRNQPHFYKIL</sequence>
<gene>
    <name evidence="3" type="primary">wbbL_7</name>
    <name evidence="3" type="ORF">GALL_121640</name>
</gene>
<dbReference type="AlphaFoldDB" id="A0A1J5SB01"/>
<keyword evidence="1" id="KW-0472">Membrane</keyword>
<reference evidence="3" key="1">
    <citation type="submission" date="2016-10" db="EMBL/GenBank/DDBJ databases">
        <title>Sequence of Gallionella enrichment culture.</title>
        <authorList>
            <person name="Poehlein A."/>
            <person name="Muehling M."/>
            <person name="Daniel R."/>
        </authorList>
    </citation>
    <scope>NUCLEOTIDE SEQUENCE</scope>
</reference>
<keyword evidence="3" id="KW-0328">Glycosyltransferase</keyword>
<dbReference type="EC" id="2.4.1.289" evidence="3"/>
<dbReference type="EMBL" id="MLJW01000048">
    <property type="protein sequence ID" value="OIR05729.1"/>
    <property type="molecule type" value="Genomic_DNA"/>
</dbReference>
<dbReference type="CDD" id="cd04186">
    <property type="entry name" value="GT_2_like_c"/>
    <property type="match status" value="1"/>
</dbReference>
<dbReference type="PANTHER" id="PTHR43179:SF7">
    <property type="entry name" value="RHAMNOSYLTRANSFERASE WBBL"/>
    <property type="match status" value="1"/>
</dbReference>
<keyword evidence="1" id="KW-0812">Transmembrane</keyword>
<dbReference type="Gene3D" id="3.90.550.10">
    <property type="entry name" value="Spore Coat Polysaccharide Biosynthesis Protein SpsA, Chain A"/>
    <property type="match status" value="1"/>
</dbReference>
<feature type="transmembrane region" description="Helical" evidence="1">
    <location>
        <begin position="267"/>
        <end position="287"/>
    </location>
</feature>
<dbReference type="InterPro" id="IPR001173">
    <property type="entry name" value="Glyco_trans_2-like"/>
</dbReference>
<proteinExistence type="predicted"/>
<accession>A0A1J5SB01</accession>
<dbReference type="GO" id="GO:0102096">
    <property type="term" value="F:decaprenyl-N-acetyl-alpha-D-glucosaminyl-pyrophosphate:dTDP-alpha-L-rhamnose rhamnosyltransferase activity"/>
    <property type="evidence" value="ECO:0007669"/>
    <property type="project" value="UniProtKB-EC"/>
</dbReference>
<protein>
    <submittedName>
        <fullName evidence="3">N-acetylglucosaminyl-diphospho-decaprenol L-rhamnosyltransferase</fullName>
        <ecNumber evidence="3">2.4.1.289</ecNumber>
    </submittedName>
</protein>